<organism evidence="1 2">
    <name type="scientific">Mesorhizobium argentiipisi</name>
    <dbReference type="NCBI Taxonomy" id="3015175"/>
    <lineage>
        <taxon>Bacteria</taxon>
        <taxon>Pseudomonadati</taxon>
        <taxon>Pseudomonadota</taxon>
        <taxon>Alphaproteobacteria</taxon>
        <taxon>Hyphomicrobiales</taxon>
        <taxon>Phyllobacteriaceae</taxon>
        <taxon>Mesorhizobium</taxon>
    </lineage>
</organism>
<evidence type="ECO:0000313" key="2">
    <source>
        <dbReference type="Proteomes" id="UP001366503"/>
    </source>
</evidence>
<name>A0ABU8KEA0_9HYPH</name>
<sequence>MVTAKLHGVELVRGQKWTVRVTAYGTTLVFPFEAEQHARSYADGQAFRLGVDVVELKDCA</sequence>
<dbReference type="RefSeq" id="WP_224513262.1">
    <property type="nucleotide sequence ID" value="NZ_JAPYKO010000011.1"/>
</dbReference>
<dbReference type="Proteomes" id="UP001366503">
    <property type="component" value="Unassembled WGS sequence"/>
</dbReference>
<dbReference type="EMBL" id="JAPYKO010000011">
    <property type="protein sequence ID" value="MEI9403770.1"/>
    <property type="molecule type" value="Genomic_DNA"/>
</dbReference>
<reference evidence="1 2" key="1">
    <citation type="submission" date="2022-12" db="EMBL/GenBank/DDBJ databases">
        <authorList>
            <person name="Muema E."/>
        </authorList>
    </citation>
    <scope>NUCLEOTIDE SEQUENCE [LARGE SCALE GENOMIC DNA]</scope>
    <source>
        <strain evidence="2">1330</strain>
    </source>
</reference>
<evidence type="ECO:0000313" key="1">
    <source>
        <dbReference type="EMBL" id="MEI9403770.1"/>
    </source>
</evidence>
<gene>
    <name evidence="1" type="ORF">O7A05_16580</name>
</gene>
<protein>
    <submittedName>
        <fullName evidence="1">Uncharacterized protein</fullName>
    </submittedName>
</protein>
<keyword evidence="2" id="KW-1185">Reference proteome</keyword>
<proteinExistence type="predicted"/>
<comment type="caution">
    <text evidence="1">The sequence shown here is derived from an EMBL/GenBank/DDBJ whole genome shotgun (WGS) entry which is preliminary data.</text>
</comment>
<accession>A0ABU8KEA0</accession>